<dbReference type="Gene3D" id="3.30.559.10">
    <property type="entry name" value="Chloramphenicol acetyltransferase-like domain"/>
    <property type="match status" value="5"/>
</dbReference>
<dbReference type="InterPro" id="IPR001242">
    <property type="entry name" value="Condensation_dom"/>
</dbReference>
<dbReference type="InterPro" id="IPR020806">
    <property type="entry name" value="PKS_PP-bd"/>
</dbReference>
<feature type="binding site" evidence="11 12">
    <location>
        <position position="2901"/>
    </location>
    <ligand>
        <name>Mg(2+)</name>
        <dbReference type="ChEBI" id="CHEBI:18420"/>
    </ligand>
</feature>
<feature type="binding site" evidence="10 12">
    <location>
        <position position="2892"/>
    </location>
    <ligand>
        <name>AMP</name>
        <dbReference type="ChEBI" id="CHEBI:456215"/>
    </ligand>
</feature>
<feature type="binding site" evidence="10 12">
    <location>
        <position position="2896"/>
    </location>
    <ligand>
        <name>AMP</name>
        <dbReference type="ChEBI" id="CHEBI:456215"/>
    </ligand>
</feature>
<dbReference type="FunFam" id="1.10.1200.10:FF:000005">
    <property type="entry name" value="Nonribosomal peptide synthetase 1"/>
    <property type="match status" value="5"/>
</dbReference>
<evidence type="ECO:0007829" key="9">
    <source>
        <dbReference type="PDB" id="6OYF"/>
    </source>
</evidence>
<dbReference type="PDBsum" id="6OZV"/>
<feature type="binding site" evidence="10 12">
    <location>
        <position position="2891"/>
    </location>
    <ligand>
        <name>AMP</name>
        <dbReference type="ChEBI" id="CHEBI:456215"/>
    </ligand>
</feature>
<dbReference type="SUPFAM" id="SSF53335">
    <property type="entry name" value="S-adenosyl-L-methionine-dependent methyltransferases"/>
    <property type="match status" value="1"/>
</dbReference>
<dbReference type="FunFam" id="3.40.50.12780:FF:000012">
    <property type="entry name" value="Non-ribosomal peptide synthetase"/>
    <property type="match status" value="6"/>
</dbReference>
<evidence type="ECO:0000256" key="2">
    <source>
        <dbReference type="ARBA" id="ARBA00006432"/>
    </source>
</evidence>
<name>A0A0B5GUD2_9BURK</name>
<dbReference type="GO" id="GO:0043041">
    <property type="term" value="P:amino acid activation for nonribosomal peptide biosynthetic process"/>
    <property type="evidence" value="ECO:0007669"/>
    <property type="project" value="TreeGrafter"/>
</dbReference>
<dbReference type="PANTHER" id="PTHR45527:SF1">
    <property type="entry name" value="FATTY ACID SYNTHASE"/>
    <property type="match status" value="1"/>
</dbReference>
<dbReference type="InterPro" id="IPR023213">
    <property type="entry name" value="CAT-like_dom_sf"/>
</dbReference>
<dbReference type="Gene3D" id="3.30.559.30">
    <property type="entry name" value="Nonribosomal peptide synthetase, condensation domain"/>
    <property type="match status" value="5"/>
</dbReference>
<accession>A0A0B5GUD2</accession>
<dbReference type="Gene3D" id="3.40.50.980">
    <property type="match status" value="12"/>
</dbReference>
<dbReference type="Gene3D" id="1.10.1200.10">
    <property type="entry name" value="ACP-like"/>
    <property type="match status" value="6"/>
</dbReference>
<dbReference type="CDD" id="cd05930">
    <property type="entry name" value="A_NRPS"/>
    <property type="match status" value="1"/>
</dbReference>
<keyword evidence="6" id="KW-0677">Repeat</keyword>
<keyword evidence="9 10" id="KW-0002">3D-structure</keyword>
<dbReference type="GO" id="GO:0047527">
    <property type="term" value="F:2,3-dihydroxybenzoate-serine ligase activity"/>
    <property type="evidence" value="ECO:0007669"/>
    <property type="project" value="TreeGrafter"/>
</dbReference>
<dbReference type="NCBIfam" id="NF003417">
    <property type="entry name" value="PRK04813.1"/>
    <property type="match status" value="7"/>
</dbReference>
<dbReference type="GO" id="GO:0000166">
    <property type="term" value="F:nucleotide binding"/>
    <property type="evidence" value="ECO:0007669"/>
    <property type="project" value="UniProtKB-KW"/>
</dbReference>
<reference evidence="8" key="2">
    <citation type="journal article" date="2015" name="Nature">
        <title>A new antibiotic kills pathogens without detectable resistance.</title>
        <authorList>
            <person name="Ling L.L."/>
            <person name="Schneider T."/>
            <person name="Peoples A.J."/>
            <person name="Spoering A.L."/>
            <person name="Engels I."/>
            <person name="Conlon B.P."/>
            <person name="Mueller A."/>
            <person name="Schaberle T.F."/>
            <person name="Hughes D.E."/>
            <person name="Epstein S."/>
            <person name="Jones M."/>
            <person name="Lazarides L."/>
            <person name="Steadman V.A."/>
            <person name="Cohen D.R."/>
            <person name="Felix C.R."/>
            <person name="Fetterman K.A."/>
            <person name="Millett W.P."/>
            <person name="Nitti A.G."/>
            <person name="Zullo A.M."/>
            <person name="Chen C."/>
            <person name="Lewis K."/>
        </authorList>
    </citation>
    <scope>NUCLEOTIDE SEQUENCE</scope>
    <source>
        <strain evidence="8">ISO18629</strain>
    </source>
</reference>
<dbReference type="SMART" id="SM00823">
    <property type="entry name" value="PKS_PP"/>
    <property type="match status" value="6"/>
</dbReference>
<evidence type="ECO:0000256" key="6">
    <source>
        <dbReference type="ARBA" id="ARBA00022737"/>
    </source>
</evidence>
<dbReference type="PROSITE" id="PS00012">
    <property type="entry name" value="PHOSPHOPANTETHEINE"/>
    <property type="match status" value="4"/>
</dbReference>
<evidence type="ECO:0007829" key="11">
    <source>
        <dbReference type="PDB" id="6P3I"/>
    </source>
</evidence>
<dbReference type="InterPro" id="IPR045851">
    <property type="entry name" value="AMP-bd_C_sf"/>
</dbReference>
<feature type="domain" description="Carrier" evidence="7">
    <location>
        <begin position="969"/>
        <end position="1043"/>
    </location>
</feature>
<reference evidence="9 10" key="3">
    <citation type="journal article" date="2020" name="Curr. Res. Struct. Biol.">
        <title>Structures of teixobactin-producing nonribosomal peptide synthetase condensation and adenylation domains.</title>
        <authorList>
            <person name="Tan K."/>
            <person name="Zhou M."/>
            <person name="Jedrzejczak R.P."/>
            <person name="Wu R."/>
            <person name="Higuera R.A."/>
            <person name="Borek D."/>
            <person name="Babnigg G."/>
            <person name="Joachimiak A."/>
        </authorList>
    </citation>
    <scope>X-RAY CRYSTALLOGRAPHY (2.10 ANGSTROMS) OF 2140-3009 IN COMPLEX WITH AMP AND MG(2+)</scope>
</reference>
<feature type="domain" description="Carrier" evidence="7">
    <location>
        <begin position="3112"/>
        <end position="3187"/>
    </location>
</feature>
<dbReference type="InterPro" id="IPR020845">
    <property type="entry name" value="AMP-binding_CS"/>
</dbReference>
<dbReference type="GO" id="GO:0072330">
    <property type="term" value="P:monocarboxylic acid biosynthetic process"/>
    <property type="evidence" value="ECO:0007669"/>
    <property type="project" value="UniProtKB-ARBA"/>
</dbReference>
<dbReference type="Gene3D" id="3.40.50.150">
    <property type="entry name" value="Vaccinia Virus protein VP39"/>
    <property type="match status" value="1"/>
</dbReference>
<feature type="domain" description="Carrier" evidence="7">
    <location>
        <begin position="4173"/>
        <end position="4247"/>
    </location>
</feature>
<dbReference type="CDD" id="cd17646">
    <property type="entry name" value="A_NRPS_AB3403-like"/>
    <property type="match status" value="1"/>
</dbReference>
<dbReference type="GO" id="GO:0009366">
    <property type="term" value="C:enterobactin synthetase complex"/>
    <property type="evidence" value="ECO:0007669"/>
    <property type="project" value="TreeGrafter"/>
</dbReference>
<dbReference type="PDBsum" id="6P4U"/>
<keyword evidence="11 12" id="KW-0479">Metal-binding</keyword>
<dbReference type="InterPro" id="IPR010071">
    <property type="entry name" value="AA_adenyl_dom"/>
</dbReference>
<keyword evidence="5" id="KW-0436">Ligase</keyword>
<dbReference type="PROSITE" id="PS50075">
    <property type="entry name" value="CARRIER"/>
    <property type="match status" value="6"/>
</dbReference>
<comment type="similarity">
    <text evidence="2">Belongs to the ATP-dependent AMP-binding enzyme family.</text>
</comment>
<dbReference type="InterPro" id="IPR000873">
    <property type="entry name" value="AMP-dep_synth/lig_dom"/>
</dbReference>
<dbReference type="CDD" id="cd12117">
    <property type="entry name" value="A_NRPS_Srf_like"/>
    <property type="match status" value="3"/>
</dbReference>
<keyword evidence="4" id="KW-0597">Phosphoprotein</keyword>
<dbReference type="FunFam" id="3.30.559.30:FF:000001">
    <property type="entry name" value="Non-ribosomal peptide synthetase"/>
    <property type="match status" value="1"/>
</dbReference>
<evidence type="ECO:0000256" key="3">
    <source>
        <dbReference type="ARBA" id="ARBA00022450"/>
    </source>
</evidence>
<feature type="domain" description="Carrier" evidence="7">
    <location>
        <begin position="6329"/>
        <end position="6404"/>
    </location>
</feature>
<dbReference type="FunFam" id="2.30.38.10:FF:000001">
    <property type="entry name" value="Non-ribosomal peptide synthetase PvdI"/>
    <property type="match status" value="6"/>
</dbReference>
<evidence type="ECO:0000256" key="1">
    <source>
        <dbReference type="ARBA" id="ARBA00001957"/>
    </source>
</evidence>
<dbReference type="FunFam" id="1.10.1200.10:FF:000016">
    <property type="entry name" value="Non-ribosomal peptide synthase"/>
    <property type="match status" value="1"/>
</dbReference>
<sequence length="6422" mass="698154">MEFRDKGDRLPEYTAYSSNAIGDGAAWTPHAASDNTGRHDESGLCIHELIERQVAATPDAMALQYENCRLSYRELDEKANRLAHYLRQLGVRPDGRVAVCVPRGIDMVVAVLATWKAGGAYVPLDPAYPPERLEHMVRDSRPAVLLTHDGLPEALGARLHAAAEPGLPLVNLSADGPSWERQSIQAPARGAVGLRPGHLAYVIYTSGSTGQPKGVMVEHAGVCNLARAQTGAFPVEAGSRVLQWASFSFDAWVFELVMALCHGASLHLTAPGTLLAGATLVRLLREREISHLTVTPSVLEGLDPDAALPALRTLVVAGEACSEALVARWAPGRLMVNAYGPTEATVWATYHPCRPEEQGAPPIGRAIANARLYVLDEHRAPVPAGTPGELYIGGAGVARGYLGRPDLTEERFVADPWGGGAPGARMYKTGDLARMREDGALEFLGRNDHQVKLRGFRIELGEIEARLRSHPAVREALVLAQEVAAGDSRLVAYVTARQAPPHSAEAPLEQAHVAAWADLSDSTYGDLAEGVADLHVGWTSSYTREAIPAEQMQDWADHTVERIRLLQPRRVLELGCGSGMILSRIAGQCERYTATDLSRAQIERLRAHIDGQPELRPVVELVHAEAAEFHRLPAVAYDTVVLNSVVQYFPSLEYLESVLQQALGRLEGAGRIFIGDVRHHGLLRAFHLSVLLHQLPADTPLAHLQAQLGQRVQSELELLVDPAWFFELQRRFPAIRQVQVLPRQDRLQTEMSAFRCDVILSVGAAPAAAADVAWIDARGQDLDIDRLFERVRQQDAARIAVRGIPNRRVGRDAAALELLGRRAATSAGELIALAETQARSGTTCFELAAWCREQGYAVQFSAYPCEPDGAFHALICKDGPVGAFDAWPWNDAVARRKQDTRLGNDPLQARRLATLPEALRTHLAQGLPEYMVPAACLVVEGWPLTPNGKLDREALPRAQAAHGPRAYEAPRGPVERAVAALWSELLQLERIGRKDHFFELGGHSLLAVRMMERLRSAGWPADIGSVFAHPTLEGLAHALGHAEGDARPREVPANCIPAGCARITPEMLPLVRLGAADIERIVASVDGGAANVQDIYPLAPLQEGILFHHLLQTRGDAYLLSTTLAFESRAALDGFVAALQQVVDRHDALRTAVVWQDLPEPVQVVWRQARVEVEELSWPDGDAASQLADHADAGHYRLDLRRAPLMRAFAAFDAARRRWLLLLLQHHVVLDHVAGDLLLEEIAAIRAGRTKELPEPVPFRNFVAQARLSRSEQEHETFFRGVLGDVDEPTAPFGLLDVQGDGARIGEAQRVVPPGLSRRLRQQARSLGVSAASLFHWAWAQVLARTAGREDVVFGTVLFGRLQGGAGADRAIGLFINTLPVRIRVGATAVQDGVRQTHEALAQLMRHEHAPLALAQRCTALAAGAPLFTSLLNYYYGSDPADAAGGWGEGVELVGFKEQTNYPFNLSVEDRGDDFRLVAHVAPPIAAEQVCGYMEQALERLVEALEEAPQTPAWQVDILGEAERQRLLVAWNDTARACGGGHAIHTLFEQQAARTPQAQAVVHGEQALSYGELNAAANRLARHLVALGVTPGQAVALSLERSVALVVAELAVLKCGAFYVPLDGNAPLQRQAYVLQDCGAALVLTRSGREVPAAPGLQRLELDTLALQPLGGGNLELPQDSEAVAYVMYTSGSTGQPKGVVVPHRAIGRVAIDNGYAAFDASDRIAFASNPAFDASTMEVWGALLNGGCLVVVEAQQLLQASRLAELLQAQRVTTLFVTTALFNQFTQLIPQALAGLRYLLCGGERSDPGAFARLLAQGGPEHLIHCYGPTETTTYATTCEVRAVEAGLLSVPIGRPIANTTVYLLDGHGQPVPTGVVGEIHIGGAGVAQGYLGQPQLSRERFVADPYAATPGATMYRTGDLGRWRPDGQIEFVGRNDHQVKIRGFRIELGEIEAQLGRQPGVREAVVLAREDQPGERRLVAYVLGAEGVALQAQALRQGLQQVLPEYMVPAAYVVLPAWPLTPNGKLDRQALPLPEDEAYAQRAYEAPQGPVEQALAQIWAELLQLATVGRHDHFFELGGHSLLAMQVVSRVRQRLGLEVPLAVLFSHPLLKDLAAALDLASSAREVELALQPRPARLPLSFAQQRLWFIAQMSREASGAYHVPGGLRLRGELDEVALRAALDRIMARHEVLRTRFEWHEGEPVQCIDAEARFPLVRQELEGEAAELAHWQQVEARSPFDLGTGPLIRGRLLKLGAQEHVLLLTMHHIVSDGWSMSVLAHELGTLYRAYAQEGTAPEVDPLPALPLQYADYALWQRRWLDGERQQRQLAYWQQQLAGAPALVSLPTDRPRPALQDYRGDSIELTFDAGLSQGLRALSQRHGTTLYMTVLAAWAALVARLAGQPEVVIGTPVANRQRAELEGLIGFFVNTLALRVDLGGEPSVAGLLAQVRERVLAAQSHQDLPFEQVVEALKPERSLSHSPVFQLMLSWESSPPHALQMSPLRARPLAPVRERSAQFDLSLHLHEAADGTVAGSLTYASALYERETVQRHAGYLKALLAGMVADDTQPVQRIGILGEAERHRLLVEWNDTAREHPRTVCVHELFEQQVERSPDAVALVYEGQQLSYRELDRQANRLARQLKALGVGPDERVAVCTERCLEMVVALLAVLKAGGAYVPLDPGYPAERLEYMLADSAPKVLLRQSGQTLEPGAGVAVLALDGEASQPWQAQPAQRLSRDDSGVQPHHLAYVIYTSGSTGRPKGVMVEHAGVVNRLLWMQRAYGLQPQEAVLQKTPFGFDVSVWEFFWPLAVGARLVMARPQGQQDPAYLVETIVGQDIGTLHFVPSMLQAFVDSEGVQRCRGVRRIVCSGEALPGALARRLRQQLPQVELHNLYGPTEATVDVTAWACDAAELPDNIPIGRPVDNTTMYVLDAHGQPVPTGVAGEIHIGGVQVARGYLGRPELTRERFVPDPYAGRPGARLYKTGDLGRWLLDGTLEYLGRNDHQVKIRGLRIELGEIEAQLARQPGVREAVVLARQDRPGDPRLVAYLLAEPAAAPDAQVLRAALMQVLPEYMVPAAYVAMPAWPLTPNGKLDRKALPAPDGAAYGQRVYEAPQGALEQTLAETWSELLKVERIGRHDHFFELGGHSLLAVQMVSRLRQRLGREVGLAAVFAQPLLKDLAEVVMQAPQTGPAALLPPPRSGRLPLSFAQQRLWFIAQMGPQASAAYHMPVALRLAGPLDEAALRAALDRIVQRHEVLRTRFELEGGQPVQRIAAAAGFALETQALTGGDAALAHWRQVEADTPFDLATGPLIRGRLLKRGEQEHVLLLTLHHIVSDGWSMGVLADELGALYRAYAQDGVAPEVDPLPALPLQYADYTLWQRAWLDGELQQRQLAYWQQQLTGAPALVNLPTDWPRPVLQDYRGEVVEVELDAALSAALKRLSHRHGTTLYMTVVAAWAALVARLAGQSEVVIGSPVANRQRAELEGLVGLFVNTLALRVDLGGDPSVAELLAQVRERVLAAQMHQDLPFEQVVEALQPERSLSHSPVFQLMLSWQGLPAQAWQLPALDAQPLPPGKEHPAHFDLSLDFREAEDGRLTGHLLYAAALYAPDTVARHLACLKTLLHGMTEDDNRRLGDIDLLDAGERERLLQTWGDAGRGFDAERGIEAVFQEQVARTPDATAVEYAGERLSFDDLNRRANRLAHHLRSVGVGPEDRVALCLDRGPQMLVGLLAVLKAGAAYVPLDPSYPAQRLAFLLDDSAPVVLLTQAGLAHRLPAPAGLTVMCLDAEERPWERLPDDNPPATAAALGGERLAYVIYTSGSTGRPKGVMVEHRQVLNLWHGLEQAIYRHHPGCRRVSLNASLAFDASVQQWVQLLSGRTLVPVPEAVRRDSAALSDYLVAQRVDGFDCTPSQLALLQGATRGAGTRFPQVVLVGGEAIAPALWRRLAEDTGCASYNVYGPTECTVDTTCARIAPDAPRPHIGRALANARVHVLDARQRLLPVGAVGELHIAGAGVARGYWRQPELTRQRFVPDPYRPGQRLYRTGDLGRLLPDGRIEFLGRNDFQVKLRGFRIELGEIEVQVASEPGVREAVVLVREDRPGDLRLVAYVLAEAGAGLQPGALREALAQRLPEHMLPSAWVVMDAWPLTASGKLDRRALPAPEGDDHIRDRYESPQGAAEAALATVWSTLLGVARVGRHDHFFRLGGHSLLAVEMVERLREQGWQAELRSLFAQPTLAALAATLQPHAADGEAAPEVPPNGIQPGSGTITPAMLPLVRLDADQIERIVATVEGGAANVQDIYPLAPLQQGILFHHLLHGEEDPYRVTTTLSFDSRARLDDFMRALQQVVDRHDALRSAVVWEGLEEAVQVVWRRAVVPLEIVAWTGGDGPSATHVRMALHRAPLMHGVAAYDAGRERWVLQLLQHHLMVDHAAQELLFREVALMLDGQGDRLPAPVPFRDFIARTCLRPRHAHHEAWFRSLLGDIEEPTAAFGLQEVRGAATEAREALLELTPGLCDRLRSQARLHGVSAASLFHWAWGQVLARTSGRDDVVFGTVLLGRMHGNADADRAMGLFINTLPVRIRLGEVPVLDGVQQTQQVLAGVIEHEHASLSLAQRCSALPAGAPLFSSLLNYRHSRLRQEDLLPSWGEGIQVLAARERSNYPVTLSVDDLGEGFRLVAQAVAPIAAEQVCGYMEQALERLVEALEEAPQTPAWQVDILGEAERQRLLVAWNDTARPCGGGHAIHTLFEQQAARTPQAQAVVHGEQALSYGELNAAANRLARHLVALGVTPGQAVALSLERSVALVVAELAVLKCGAFYVPLDGNAPLQRQAYVLQDCRAALVLTRSGREVPAAPGLQRLELDTLALGQLGGGNLELPQDSEAVAYVMYTSGSTGQPKGVVVPHRAIGRVAIDNGYAAFDASDRIAFASNPAFDASTMEVWGALLNGGCLVVVEAQQLLQASRLAELLQAQRVTTLFVTTALFNQFTQLIPQALAGLRYLLCGGERSDPGAFARLLAQGGPEHLIHCYGPTETTTYATTCEVRAVEAGMLSVPIGRPIANTTVYLLDGHGQPVPTGVVGEIHIGGAGVAQGYLGQPQLSRERFVADPYAATPGATMYRTGDLGRWRPDGQIEFVGRNDHQVKIRGFRIELGEIEAQLGRQPGVREAVVLAREDQPGERRLVAYVLGAEGVALQAQALRQGLQQVLPEYMVPAAYVVLPAWPLTPNGKLDRRALPLPEGEAYAQRVYEAPQGPVEQALAQIWAELLQLATVGRHDHFFELGGHSLLVVQMMERLRRRGWTVDLAAVFAQPGLAALAQQVQPTGAGSVCAAVEVPPNGIPPGCARITPDMLPLVQLSAEQVEAVVATVDGGAANVQDIYPLAPLQQGILFHHRLHTRGDPYLLSSTVSFESRGRMDAFVAALQQVVDRHDALRSAVVWEGLPEPVQVVWRRAPLALHVVDAGSEPAARVLARHADPREVRLDVRRAPLMRGVAAADPATGRWVLQLLQHHLAMDHVAGALLLEEVTQILAGHGAALPEPVPYRNFVAQARLGMQPEAHEAFFRRMLGDVDEPTAPFGLLDVQGDGGGIVEAHRRLAAPLARRLRQQARALGVSAASLFHWAWGQVLARTSGREDVVFGTVLFGRLQGGDGADRAMGLFINTLPVRVRLGEVPVKDGVRQTHDVLAQLMRHEHAPLALAQRCSALPAAAPLFSALLNYRHSAPDQGSDAAEWARGLELVSSQERTNYPINLSVDDLGEEFRLVAQVVRSVDPGRVCDYMEQALERLVEALEEAPQTPAWQVDILGEAERQRLLVAWNDTARPCGGGHAIHTLFEQQAARTPQAQAVVHGEQALSYGELNAAANRLARHLVALGVTPGQAVALSLERSVALVVAELAVLKCGAFYVPLDGNAPLQRQAYVLQDCGAALVLTRSGREVPAAPGLQRLELDTLALGQLGGGNLELPQDSEAVAYVMYTSGSTGQPKGVVVPHRAIGRVAIDNGYAAFDASDRIAFASNPAFDASTMEVWGALLNGGCLVVVEAQQLLQASRLAELLQAQRVTTLFVTTALFNQFTQLIPQALAGLRYLLCGGERSDPGAFARLLAQGGPEHLIHCYGPTETTTYATTCEVRAVEAGLLSVPIGRPIANTTVYLLDGHGQPVPTGVVGEIHIGGAGVAQGYLGQPQLSRERFVADPYAATPGATMYRTGDLGRWRPDGQIEFVGRNDHQVKIRGFRIELGEIEAQLGRQPGVREAVVLAREDQPGERRLVAYVLGAEGVALQAQALRQGLQQVLPEYMVPAAYVVLPAWPLTPNGKLDRRALPLPEDAAYGERPYEAPQGAIESRLAEIWRELLQVERIGRDDNFFDIGGHSLVVTQLISRVRDEWDVEIPLAEVFGRSSLSGFSGVIVDYKLAQFDPEELESLIARQKA</sequence>
<dbReference type="GO" id="GO:0005829">
    <property type="term" value="C:cytosol"/>
    <property type="evidence" value="ECO:0007669"/>
    <property type="project" value="TreeGrafter"/>
</dbReference>
<evidence type="ECO:0007829" key="12">
    <source>
        <dbReference type="PDB" id="6P4U"/>
    </source>
</evidence>
<keyword evidence="10 12" id="KW-0547">Nucleotide-binding</keyword>
<dbReference type="InterPro" id="IPR025110">
    <property type="entry name" value="AMP-bd_C"/>
</dbReference>
<dbReference type="InterPro" id="IPR013217">
    <property type="entry name" value="Methyltransf_12"/>
</dbReference>
<dbReference type="PDBsum" id="6OYF"/>
<dbReference type="PROSITE" id="PS00455">
    <property type="entry name" value="AMP_BINDING"/>
    <property type="match status" value="6"/>
</dbReference>
<dbReference type="SMR" id="A0A0B5GUD2"/>
<feature type="binding site" evidence="11 12">
    <location>
        <position position="2900"/>
    </location>
    <ligand>
        <name>Mg(2+)</name>
        <dbReference type="ChEBI" id="CHEBI:18420"/>
    </ligand>
</feature>
<dbReference type="EMBL" id="KP006601">
    <property type="protein sequence ID" value="AJF34463.1"/>
    <property type="molecule type" value="Genomic_DNA"/>
</dbReference>
<comment type="cofactor">
    <cofactor evidence="1">
        <name>pantetheine 4'-phosphate</name>
        <dbReference type="ChEBI" id="CHEBI:47942"/>
    </cofactor>
</comment>
<dbReference type="FunFam" id="3.30.559.10:FF:000012">
    <property type="entry name" value="Non-ribosomal peptide synthetase"/>
    <property type="match status" value="2"/>
</dbReference>
<dbReference type="GO" id="GO:0009403">
    <property type="term" value="P:toxin biosynthetic process"/>
    <property type="evidence" value="ECO:0007669"/>
    <property type="project" value="UniProtKB-ARBA"/>
</dbReference>
<dbReference type="PDB" id="6OZV">
    <property type="method" value="X-ray"/>
    <property type="resolution" value="2.18 A"/>
    <property type="chains" value="A=2140-3009"/>
</dbReference>
<dbReference type="GO" id="GO:0046872">
    <property type="term" value="F:metal ion binding"/>
    <property type="evidence" value="ECO:0007669"/>
    <property type="project" value="UniProtKB-KW"/>
</dbReference>
<dbReference type="GO" id="GO:0009239">
    <property type="term" value="P:enterobactin biosynthetic process"/>
    <property type="evidence" value="ECO:0007669"/>
    <property type="project" value="TreeGrafter"/>
</dbReference>
<organism evidence="8">
    <name type="scientific">Eleftheria terrae</name>
    <dbReference type="NCBI Taxonomy" id="1597781"/>
    <lineage>
        <taxon>Bacteria</taxon>
        <taxon>Pseudomonadati</taxon>
        <taxon>Pseudomonadota</taxon>
        <taxon>Betaproteobacteria</taxon>
        <taxon>Burkholderiales</taxon>
        <taxon>Eleftheria</taxon>
    </lineage>
</organism>
<feature type="binding site" evidence="10 12">
    <location>
        <position position="2869"/>
    </location>
    <ligand>
        <name>AMP</name>
        <dbReference type="ChEBI" id="CHEBI:456215"/>
    </ligand>
</feature>
<dbReference type="PANTHER" id="PTHR45527">
    <property type="entry name" value="NONRIBOSOMAL PEPTIDE SYNTHETASE"/>
    <property type="match status" value="1"/>
</dbReference>
<dbReference type="SUPFAM" id="SSF56801">
    <property type="entry name" value="Acetyl-CoA synthetase-like"/>
    <property type="match status" value="6"/>
</dbReference>
<evidence type="ECO:0000256" key="5">
    <source>
        <dbReference type="ARBA" id="ARBA00022598"/>
    </source>
</evidence>
<dbReference type="CDD" id="cd19544">
    <property type="entry name" value="E-C_NRPS"/>
    <property type="match status" value="3"/>
</dbReference>
<reference evidence="8" key="1">
    <citation type="submission" date="2014-10" db="EMBL/GenBank/DDBJ databases">
        <authorList>
            <person name="Schaeberle T.F."/>
        </authorList>
    </citation>
    <scope>NUCLEOTIDE SEQUENCE</scope>
    <source>
        <strain evidence="8">ISO18629</strain>
    </source>
</reference>
<feature type="domain" description="Carrier" evidence="7">
    <location>
        <begin position="2048"/>
        <end position="2123"/>
    </location>
</feature>
<evidence type="ECO:0007829" key="10">
    <source>
        <dbReference type="PDB" id="6OZV"/>
    </source>
</evidence>
<dbReference type="InterPro" id="IPR009081">
    <property type="entry name" value="PP-bd_ACP"/>
</dbReference>
<dbReference type="Pfam" id="PF08242">
    <property type="entry name" value="Methyltransf_12"/>
    <property type="match status" value="1"/>
</dbReference>
<evidence type="ECO:0000313" key="8">
    <source>
        <dbReference type="EMBL" id="AJF34463.1"/>
    </source>
</evidence>
<dbReference type="InterPro" id="IPR036736">
    <property type="entry name" value="ACP-like_sf"/>
</dbReference>
<evidence type="ECO:0000256" key="4">
    <source>
        <dbReference type="ARBA" id="ARBA00022553"/>
    </source>
</evidence>
<dbReference type="PDB" id="6P4U">
    <property type="method" value="X-ray"/>
    <property type="resolution" value="2.10 A"/>
    <property type="chains" value="A=2140-3009"/>
</dbReference>
<dbReference type="PDBsum" id="6P3I"/>
<protein>
    <submittedName>
        <fullName evidence="8">Txo1</fullName>
    </submittedName>
</protein>
<dbReference type="NCBIfam" id="NF004282">
    <property type="entry name" value="PRK05691.1"/>
    <property type="match status" value="10"/>
</dbReference>
<dbReference type="FunFam" id="3.40.50.980:FF:000002">
    <property type="entry name" value="Enterobactin synthetase component F"/>
    <property type="match status" value="1"/>
</dbReference>
<dbReference type="GO" id="GO:0031177">
    <property type="term" value="F:phosphopantetheine binding"/>
    <property type="evidence" value="ECO:0007669"/>
    <property type="project" value="InterPro"/>
</dbReference>
<dbReference type="Gene3D" id="2.30.38.10">
    <property type="entry name" value="Luciferase, Domain 3"/>
    <property type="match status" value="6"/>
</dbReference>
<feature type="domain" description="Carrier" evidence="7">
    <location>
        <begin position="5247"/>
        <end position="5321"/>
    </location>
</feature>
<dbReference type="InterPro" id="IPR029063">
    <property type="entry name" value="SAM-dependent_MTases_sf"/>
</dbReference>
<dbReference type="Gene3D" id="3.30.300.30">
    <property type="match status" value="7"/>
</dbReference>
<dbReference type="SUPFAM" id="SSF52777">
    <property type="entry name" value="CoA-dependent acyltransferases"/>
    <property type="match status" value="10"/>
</dbReference>
<dbReference type="SUPFAM" id="SSF47336">
    <property type="entry name" value="ACP-like"/>
    <property type="match status" value="6"/>
</dbReference>
<feature type="binding site" evidence="11 12">
    <location>
        <position position="2894"/>
    </location>
    <ligand>
        <name>Mg(2+)</name>
        <dbReference type="ChEBI" id="CHEBI:18420"/>
    </ligand>
</feature>
<dbReference type="PDB" id="6P3I">
    <property type="method" value="X-ray"/>
    <property type="resolution" value="2.15 A"/>
    <property type="chains" value="A=2140-3009"/>
</dbReference>
<dbReference type="FunFam" id="3.40.50.980:FF:000001">
    <property type="entry name" value="Non-ribosomal peptide synthetase"/>
    <property type="match status" value="6"/>
</dbReference>
<dbReference type="FunFam" id="3.30.300.30:FF:000010">
    <property type="entry name" value="Enterobactin synthetase component F"/>
    <property type="match status" value="5"/>
</dbReference>
<dbReference type="Pfam" id="PF00668">
    <property type="entry name" value="Condensation"/>
    <property type="match status" value="5"/>
</dbReference>
<dbReference type="NCBIfam" id="TIGR01733">
    <property type="entry name" value="AA-adenyl-dom"/>
    <property type="match status" value="6"/>
</dbReference>
<proteinExistence type="evidence at protein level"/>
<dbReference type="InterPro" id="IPR006162">
    <property type="entry name" value="Ppantetheine_attach_site"/>
</dbReference>
<dbReference type="PDB" id="6OYF">
    <property type="method" value="X-ray"/>
    <property type="resolution" value="2.10 A"/>
    <property type="chains" value="A=2140-3009"/>
</dbReference>
<evidence type="ECO:0000259" key="7">
    <source>
        <dbReference type="PROSITE" id="PS50075"/>
    </source>
</evidence>
<keyword evidence="3" id="KW-0596">Phosphopantetheine</keyword>
<dbReference type="Pfam" id="PF00550">
    <property type="entry name" value="PP-binding"/>
    <property type="match status" value="6"/>
</dbReference>
<dbReference type="CDD" id="cd19531">
    <property type="entry name" value="LCL_NRPS-like"/>
    <property type="match status" value="2"/>
</dbReference>
<dbReference type="CDD" id="cd02440">
    <property type="entry name" value="AdoMet_MTases"/>
    <property type="match status" value="1"/>
</dbReference>
<dbReference type="Pfam" id="PF00501">
    <property type="entry name" value="AMP-binding"/>
    <property type="match status" value="6"/>
</dbReference>
<feature type="binding site" evidence="10 12">
    <location>
        <position position="2985"/>
    </location>
    <ligand>
        <name>AMP</name>
        <dbReference type="ChEBI" id="CHEBI:456215"/>
    </ligand>
</feature>
<dbReference type="Pfam" id="PF13193">
    <property type="entry name" value="AMP-binding_C"/>
    <property type="match status" value="5"/>
</dbReference>